<proteinExistence type="predicted"/>
<dbReference type="SMART" id="SM00494">
    <property type="entry name" value="ChtBD2"/>
    <property type="match status" value="2"/>
</dbReference>
<feature type="domain" description="Chitin-binding type-2" evidence="1">
    <location>
        <begin position="57"/>
        <end position="115"/>
    </location>
</feature>
<dbReference type="SUPFAM" id="SSF57625">
    <property type="entry name" value="Invertebrate chitin-binding proteins"/>
    <property type="match status" value="2"/>
</dbReference>
<organism evidence="2 3">
    <name type="scientific">Aedes aegypti</name>
    <name type="common">Yellowfever mosquito</name>
    <name type="synonym">Culex aegypti</name>
    <dbReference type="NCBI Taxonomy" id="7159"/>
    <lineage>
        <taxon>Eukaryota</taxon>
        <taxon>Metazoa</taxon>
        <taxon>Ecdysozoa</taxon>
        <taxon>Arthropoda</taxon>
        <taxon>Hexapoda</taxon>
        <taxon>Insecta</taxon>
        <taxon>Pterygota</taxon>
        <taxon>Neoptera</taxon>
        <taxon>Endopterygota</taxon>
        <taxon>Diptera</taxon>
        <taxon>Nematocera</taxon>
        <taxon>Culicoidea</taxon>
        <taxon>Culicidae</taxon>
        <taxon>Culicinae</taxon>
        <taxon>Aedini</taxon>
        <taxon>Aedes</taxon>
        <taxon>Stegomyia</taxon>
    </lineage>
</organism>
<gene>
    <name evidence="2" type="primary">5568259</name>
</gene>
<protein>
    <recommendedName>
        <fullName evidence="1">Chitin-binding type-2 domain-containing protein</fullName>
    </recommendedName>
</protein>
<dbReference type="InterPro" id="IPR036508">
    <property type="entry name" value="Chitin-bd_dom_sf"/>
</dbReference>
<dbReference type="InterPro" id="IPR002557">
    <property type="entry name" value="Chitin-bd_dom"/>
</dbReference>
<dbReference type="Pfam" id="PF01607">
    <property type="entry name" value="CBM_14"/>
    <property type="match status" value="1"/>
</dbReference>
<reference evidence="2 3" key="1">
    <citation type="submission" date="2017-06" db="EMBL/GenBank/DDBJ databases">
        <title>Aedes aegypti genome working group (AGWG) sequencing and assembly.</title>
        <authorList>
            <consortium name="Aedes aegypti Genome Working Group (AGWG)"/>
            <person name="Matthews B.J."/>
        </authorList>
    </citation>
    <scope>NUCLEOTIDE SEQUENCE [LARGE SCALE GENOMIC DNA]</scope>
    <source>
        <strain evidence="2 3">LVP_AGWG</strain>
    </source>
</reference>
<dbReference type="Gene3D" id="2.170.140.10">
    <property type="entry name" value="Chitin binding domain"/>
    <property type="match status" value="1"/>
</dbReference>
<dbReference type="PROSITE" id="PS50940">
    <property type="entry name" value="CHIT_BIND_II"/>
    <property type="match status" value="2"/>
</dbReference>
<dbReference type="AlphaFoldDB" id="A0A1S4FEE3"/>
<dbReference type="VEuPathDB" id="VectorBase:AAEL006686"/>
<dbReference type="GO" id="GO:0008061">
    <property type="term" value="F:chitin binding"/>
    <property type="evidence" value="ECO:0007669"/>
    <property type="project" value="InterPro"/>
</dbReference>
<keyword evidence="3" id="KW-1185">Reference proteome</keyword>
<sequence>MGLSTNQVVMLICLIGGVVGEITVDSRATLALKKRSEMVGYSLRWCDIFYQEDFPKNVDCTGKNDLVWDYFPSCCNGAYNCRNGGIWNIYLCAPGYVYDASLESCEEFSEDSCPYVGGGPGGDDMTTEEDIPTTTESQVVINCRTVVNGRIPHPTDCTKFVECIDRVPNVRDCLEGYVYYAPFAVCLPGKKEACKLYTLEDLQ</sequence>
<accession>A0A1S4FEE3</accession>
<evidence type="ECO:0000259" key="1">
    <source>
        <dbReference type="PROSITE" id="PS50940"/>
    </source>
</evidence>
<evidence type="ECO:0000313" key="2">
    <source>
        <dbReference type="EnsemblMetazoa" id="AAEL006686-PA"/>
    </source>
</evidence>
<dbReference type="OrthoDB" id="7752168at2759"/>
<dbReference type="EnsemblMetazoa" id="AAEL006686-RA">
    <property type="protein sequence ID" value="AAEL006686-PA"/>
    <property type="gene ID" value="AAEL006686"/>
</dbReference>
<name>A0A1S4FEE3_AEDAE</name>
<dbReference type="Proteomes" id="UP000008820">
    <property type="component" value="Chromosome 3"/>
</dbReference>
<dbReference type="InParanoid" id="A0A1S4FEE3"/>
<evidence type="ECO:0000313" key="3">
    <source>
        <dbReference type="Proteomes" id="UP000008820"/>
    </source>
</evidence>
<feature type="domain" description="Chitin-binding type-2" evidence="1">
    <location>
        <begin position="140"/>
        <end position="196"/>
    </location>
</feature>
<reference evidence="2" key="2">
    <citation type="submission" date="2020-05" db="UniProtKB">
        <authorList>
            <consortium name="EnsemblMetazoa"/>
        </authorList>
    </citation>
    <scope>IDENTIFICATION</scope>
    <source>
        <strain evidence="2">LVP_AGWG</strain>
    </source>
</reference>
<dbReference type="GO" id="GO:0005576">
    <property type="term" value="C:extracellular region"/>
    <property type="evidence" value="ECO:0007669"/>
    <property type="project" value="InterPro"/>
</dbReference>